<dbReference type="Proteomes" id="UP001320460">
    <property type="component" value="Chromosome"/>
</dbReference>
<dbReference type="InterPro" id="IPR025351">
    <property type="entry name" value="Pvc16_N"/>
</dbReference>
<evidence type="ECO:0000313" key="2">
    <source>
        <dbReference type="EMBL" id="BDD51109.1"/>
    </source>
</evidence>
<name>A0ABN6LT42_9ENTR</name>
<gene>
    <name evidence="2" type="ORF">PDTA9734_25960</name>
</gene>
<proteinExistence type="predicted"/>
<sequence length="193" mass="21891">MIDEALSYLKDILDQQLRNQFDIAGNMVVLNNLVDLSGGLPLKNQNKLVLTLINLEHETSKPFYGTRTTPDTKNNIVRQMMPTVRFNLDVLLTASFDDYSESLRFLSAVIAFFQANPIIKRQNFPDIPAGIEQLQFEIENSPYENTHNLWSALGARYQPSIIYKIRHIAIQANQVSGESPILEQVGSQAQARR</sequence>
<organism evidence="2 3">
    <name type="scientific">Phytobacter diazotrophicus</name>
    <dbReference type="NCBI Taxonomy" id="395631"/>
    <lineage>
        <taxon>Bacteria</taxon>
        <taxon>Pseudomonadati</taxon>
        <taxon>Pseudomonadota</taxon>
        <taxon>Gammaproteobacteria</taxon>
        <taxon>Enterobacterales</taxon>
        <taxon>Enterobacteriaceae</taxon>
        <taxon>Phytobacter</taxon>
    </lineage>
</organism>
<evidence type="ECO:0000313" key="3">
    <source>
        <dbReference type="Proteomes" id="UP001320460"/>
    </source>
</evidence>
<accession>A0ABN6LT42</accession>
<dbReference type="Pfam" id="PF14065">
    <property type="entry name" value="Pvc16_N"/>
    <property type="match status" value="1"/>
</dbReference>
<evidence type="ECO:0000259" key="1">
    <source>
        <dbReference type="Pfam" id="PF14065"/>
    </source>
</evidence>
<dbReference type="EMBL" id="AP025334">
    <property type="protein sequence ID" value="BDD51109.1"/>
    <property type="molecule type" value="Genomic_DNA"/>
</dbReference>
<protein>
    <recommendedName>
        <fullName evidence="1">Pvc16 N-terminal domain-containing protein</fullName>
    </recommendedName>
</protein>
<keyword evidence="3" id="KW-1185">Reference proteome</keyword>
<feature type="domain" description="Pvc16 N-terminal" evidence="1">
    <location>
        <begin position="8"/>
        <end position="181"/>
    </location>
</feature>
<dbReference type="RefSeq" id="WP_125124642.1">
    <property type="nucleotide sequence ID" value="NZ_AP025334.1"/>
</dbReference>
<reference evidence="2 3" key="1">
    <citation type="submission" date="2021-12" db="EMBL/GenBank/DDBJ databases">
        <title>Complete genome sequence of Phytobacter diazotrophicus TA9734.</title>
        <authorList>
            <person name="Kubota H."/>
            <person name="Nakayama Y."/>
            <person name="Ariyoshi T."/>
        </authorList>
    </citation>
    <scope>NUCLEOTIDE SEQUENCE [LARGE SCALE GENOMIC DNA]</scope>
    <source>
        <strain evidence="2 3">TA9734</strain>
    </source>
</reference>